<dbReference type="GO" id="GO:0003899">
    <property type="term" value="F:DNA-directed RNA polymerase activity"/>
    <property type="evidence" value="ECO:0007669"/>
    <property type="project" value="InterPro"/>
</dbReference>
<name>Q6SV09_9BBAC</name>
<sequence>NKVNRLKGQAQNEIKEIVYTKSLENNSILVEGNHCLCIFGTLFCHSKINWNHDGQKSQIEYWVSKNWRVYTTYMYYHTLNGRLVETMTSQLVYYDHGRDPAILQLLCGGTP</sequence>
<protein>
    <submittedName>
        <fullName evidence="1">Lef-8</fullName>
    </submittedName>
</protein>
<evidence type="ECO:0000313" key="1">
    <source>
        <dbReference type="EMBL" id="AAS18582.1"/>
    </source>
</evidence>
<dbReference type="InterPro" id="IPR007025">
    <property type="entry name" value="LEF-8"/>
</dbReference>
<dbReference type="GO" id="GO:0003677">
    <property type="term" value="F:DNA binding"/>
    <property type="evidence" value="ECO:0007669"/>
    <property type="project" value="InterPro"/>
</dbReference>
<proteinExistence type="predicted"/>
<organism evidence="1">
    <name type="scientific">Natada nararia granulovirus</name>
    <dbReference type="NCBI Taxonomy" id="262168"/>
    <lineage>
        <taxon>Viruses</taxon>
        <taxon>Viruses incertae sedis</taxon>
        <taxon>Naldaviricetes</taxon>
        <taxon>Lefavirales</taxon>
        <taxon>Baculoviridae</taxon>
        <taxon>Betabaculovirus</taxon>
    </lineage>
</organism>
<reference evidence="1" key="1">
    <citation type="journal article" date="2004" name="J. Virol.">
        <title>Ancient coevolution of baculoviruses and their insect hosts.</title>
        <authorList>
            <person name="Herniou E.A."/>
            <person name="Olszewski J.A."/>
            <person name="O'Reilly D.R."/>
            <person name="Cory J.S."/>
        </authorList>
    </citation>
    <scope>NUCLEOTIDE SEQUENCE</scope>
    <source>
        <strain evidence="1">GV254</strain>
    </source>
</reference>
<accession>Q6SV09</accession>
<dbReference type="EMBL" id="AY449782">
    <property type="protein sequence ID" value="AAS18582.1"/>
    <property type="molecule type" value="Genomic_DNA"/>
</dbReference>
<dbReference type="GO" id="GO:0006351">
    <property type="term" value="P:DNA-templated transcription"/>
    <property type="evidence" value="ECO:0007669"/>
    <property type="project" value="InterPro"/>
</dbReference>
<dbReference type="Pfam" id="PF04941">
    <property type="entry name" value="LEF-8"/>
    <property type="match status" value="1"/>
</dbReference>
<feature type="non-terminal residue" evidence="1">
    <location>
        <position position="1"/>
    </location>
</feature>
<feature type="non-terminal residue" evidence="1">
    <location>
        <position position="111"/>
    </location>
</feature>